<dbReference type="Proteomes" id="UP000198287">
    <property type="component" value="Unassembled WGS sequence"/>
</dbReference>
<dbReference type="Gene3D" id="3.90.1150.170">
    <property type="match status" value="1"/>
</dbReference>
<feature type="modified residue" description="N6-(pyridoxal phosphate)lysine" evidence="7">
    <location>
        <position position="255"/>
    </location>
</feature>
<dbReference type="EMBL" id="LNIX01000004">
    <property type="protein sequence ID" value="OXA56331.1"/>
    <property type="molecule type" value="Genomic_DNA"/>
</dbReference>
<dbReference type="STRING" id="158441.A0A226EHV7"/>
<evidence type="ECO:0000256" key="2">
    <source>
        <dbReference type="ARBA" id="ARBA00009533"/>
    </source>
</evidence>
<evidence type="ECO:0000313" key="10">
    <source>
        <dbReference type="Proteomes" id="UP000198287"/>
    </source>
</evidence>
<comment type="caution">
    <text evidence="9">The sequence shown here is derived from an EMBL/GenBank/DDBJ whole genome shotgun (WGS) entry which is preliminary data.</text>
</comment>
<keyword evidence="10" id="KW-1185">Reference proteome</keyword>
<dbReference type="AlphaFoldDB" id="A0A226EHV7"/>
<keyword evidence="6 8" id="KW-0456">Lyase</keyword>
<dbReference type="InterPro" id="IPR015424">
    <property type="entry name" value="PyrdxlP-dep_Trfase"/>
</dbReference>
<evidence type="ECO:0000256" key="8">
    <source>
        <dbReference type="RuleBase" id="RU000382"/>
    </source>
</evidence>
<reference evidence="9 10" key="1">
    <citation type="submission" date="2015-12" db="EMBL/GenBank/DDBJ databases">
        <title>The genome of Folsomia candida.</title>
        <authorList>
            <person name="Faddeeva A."/>
            <person name="Derks M.F."/>
            <person name="Anvar Y."/>
            <person name="Smit S."/>
            <person name="Van Straalen N."/>
            <person name="Roelofs D."/>
        </authorList>
    </citation>
    <scope>NUCLEOTIDE SEQUENCE [LARGE SCALE GENOMIC DNA]</scope>
    <source>
        <strain evidence="9 10">VU population</strain>
        <tissue evidence="9">Whole body</tissue>
    </source>
</reference>
<dbReference type="PANTHER" id="PTHR45677">
    <property type="entry name" value="GLUTAMATE DECARBOXYLASE-RELATED"/>
    <property type="match status" value="1"/>
</dbReference>
<accession>A0A226EHV7</accession>
<dbReference type="GO" id="GO:0004351">
    <property type="term" value="F:glutamate decarboxylase activity"/>
    <property type="evidence" value="ECO:0007669"/>
    <property type="project" value="TreeGrafter"/>
</dbReference>
<dbReference type="OrthoDB" id="392571at2759"/>
<keyword evidence="4" id="KW-0210">Decarboxylase</keyword>
<evidence type="ECO:0000256" key="6">
    <source>
        <dbReference type="ARBA" id="ARBA00023239"/>
    </source>
</evidence>
<dbReference type="GO" id="GO:0005737">
    <property type="term" value="C:cytoplasm"/>
    <property type="evidence" value="ECO:0007669"/>
    <property type="project" value="TreeGrafter"/>
</dbReference>
<comment type="cofactor">
    <cofactor evidence="1 7 8">
        <name>pyridoxal 5'-phosphate</name>
        <dbReference type="ChEBI" id="CHEBI:597326"/>
    </cofactor>
</comment>
<keyword evidence="5 7" id="KW-0663">Pyridoxal phosphate</keyword>
<dbReference type="Gene3D" id="3.40.640.10">
    <property type="entry name" value="Type I PLP-dependent aspartate aminotransferase-like (Major domain)"/>
    <property type="match status" value="1"/>
</dbReference>
<dbReference type="PROSITE" id="PS00392">
    <property type="entry name" value="DDC_GAD_HDC_YDC"/>
    <property type="match status" value="1"/>
</dbReference>
<dbReference type="PANTHER" id="PTHR45677:SF10">
    <property type="entry name" value="GLUTAMATE DECARBOXYLASE"/>
    <property type="match status" value="1"/>
</dbReference>
<evidence type="ECO:0000313" key="9">
    <source>
        <dbReference type="EMBL" id="OXA56331.1"/>
    </source>
</evidence>
<dbReference type="Pfam" id="PF00282">
    <property type="entry name" value="Pyridoxal_deC"/>
    <property type="match status" value="1"/>
</dbReference>
<dbReference type="FunFam" id="3.40.640.10:FF:000016">
    <property type="entry name" value="Glutamate decarboxylase like 1"/>
    <property type="match status" value="1"/>
</dbReference>
<evidence type="ECO:0000256" key="7">
    <source>
        <dbReference type="PIRSR" id="PIRSR602129-50"/>
    </source>
</evidence>
<proteinExistence type="inferred from homology"/>
<protein>
    <submittedName>
        <fullName evidence="9">Glutamate decarboxylase</fullName>
    </submittedName>
</protein>
<evidence type="ECO:0000256" key="1">
    <source>
        <dbReference type="ARBA" id="ARBA00001933"/>
    </source>
</evidence>
<gene>
    <name evidence="9" type="ORF">Fcan01_08625</name>
</gene>
<evidence type="ECO:0000256" key="4">
    <source>
        <dbReference type="ARBA" id="ARBA00022793"/>
    </source>
</evidence>
<dbReference type="InterPro" id="IPR002129">
    <property type="entry name" value="PyrdxlP-dep_de-COase"/>
</dbReference>
<name>A0A226EHV7_FOLCA</name>
<dbReference type="OMA" id="EMVFQGQ"/>
<evidence type="ECO:0000256" key="5">
    <source>
        <dbReference type="ARBA" id="ARBA00022898"/>
    </source>
</evidence>
<sequence>MKLMDFSLPDEPRNLAEILQDCETTLKHVVRTGHPHFFNQLSNGLDTMSLAGEFITATANTNMFTYEIAPVFILMEKFVFRKMREIIGYTRGDTIMAPGGSISNLYAVIVARHCMFPDYKKQGMRSMVKEPIIFTSEHSHYSIMKAAVVAGFGTEHCVNVPCDQRGKMIPEELERLVVKAKEAGSQPFFVTAMGGSTVFGAFDPINDIADICDKHNLWLHIDGAWGGSLLLSKKYRQGRFDGVERARSLTWNPHKLLTTSLQCSTVHFKEKGHLASCNSTHAAYLFQPDKHYDVRYDTGDKVIQCGRRNDIYKLWLKWRAHGTSGLEKAIDHMMGVTEYMVACLKSHPDKFYLIVEEPECTNVCFWYIPERYRNQPHSAEKQEILGKVTLQLKRRMMEKGTLMISYQPQGKIPNFFRNIISNPAVQKDDIDFLIDELDRLGRDL</sequence>
<dbReference type="CDD" id="cd06450">
    <property type="entry name" value="DOPA_deC_like"/>
    <property type="match status" value="1"/>
</dbReference>
<comment type="similarity">
    <text evidence="2 8">Belongs to the group II decarboxylase family.</text>
</comment>
<dbReference type="SUPFAM" id="SSF53383">
    <property type="entry name" value="PLP-dependent transferases"/>
    <property type="match status" value="1"/>
</dbReference>
<dbReference type="InterPro" id="IPR021115">
    <property type="entry name" value="Pyridoxal-P_BS"/>
</dbReference>
<organism evidence="9 10">
    <name type="scientific">Folsomia candida</name>
    <name type="common">Springtail</name>
    <dbReference type="NCBI Taxonomy" id="158441"/>
    <lineage>
        <taxon>Eukaryota</taxon>
        <taxon>Metazoa</taxon>
        <taxon>Ecdysozoa</taxon>
        <taxon>Arthropoda</taxon>
        <taxon>Hexapoda</taxon>
        <taxon>Collembola</taxon>
        <taxon>Entomobryomorpha</taxon>
        <taxon>Isotomoidea</taxon>
        <taxon>Isotomidae</taxon>
        <taxon>Proisotominae</taxon>
        <taxon>Folsomia</taxon>
    </lineage>
</organism>
<comment type="subunit">
    <text evidence="3">Homodimer.</text>
</comment>
<dbReference type="GO" id="GO:0009449">
    <property type="term" value="P:gamma-aminobutyric acid biosynthetic process"/>
    <property type="evidence" value="ECO:0007669"/>
    <property type="project" value="TreeGrafter"/>
</dbReference>
<dbReference type="InterPro" id="IPR015421">
    <property type="entry name" value="PyrdxlP-dep_Trfase_major"/>
</dbReference>
<dbReference type="GO" id="GO:0030170">
    <property type="term" value="F:pyridoxal phosphate binding"/>
    <property type="evidence" value="ECO:0007669"/>
    <property type="project" value="InterPro"/>
</dbReference>
<evidence type="ECO:0000256" key="3">
    <source>
        <dbReference type="ARBA" id="ARBA00011738"/>
    </source>
</evidence>